<evidence type="ECO:0000256" key="6">
    <source>
        <dbReference type="ARBA" id="ARBA00022592"/>
    </source>
</evidence>
<keyword evidence="10" id="KW-1185">Reference proteome</keyword>
<keyword evidence="4 7" id="KW-0813">Transport</keyword>
<comment type="function">
    <text evidence="7">Plays a role in the regulation of phosphate uptake.</text>
</comment>
<evidence type="ECO:0000256" key="2">
    <source>
        <dbReference type="ARBA" id="ARBA00008107"/>
    </source>
</evidence>
<dbReference type="Pfam" id="PF01895">
    <property type="entry name" value="PhoU"/>
    <property type="match status" value="2"/>
</dbReference>
<evidence type="ECO:0000256" key="3">
    <source>
        <dbReference type="ARBA" id="ARBA00011738"/>
    </source>
</evidence>
<comment type="subcellular location">
    <subcellularLocation>
        <location evidence="1 7">Cytoplasm</location>
    </subcellularLocation>
</comment>
<evidence type="ECO:0000256" key="4">
    <source>
        <dbReference type="ARBA" id="ARBA00022448"/>
    </source>
</evidence>
<dbReference type="SUPFAM" id="SSF109755">
    <property type="entry name" value="PhoU-like"/>
    <property type="match status" value="1"/>
</dbReference>
<dbReference type="PIRSF" id="PIRSF003107">
    <property type="entry name" value="PhoU"/>
    <property type="match status" value="1"/>
</dbReference>
<sequence length="220" mass="25300">MMAVREKFDEELMDLRGKLLDLGHFAEDALSRSIDALENHNIELALEIMEDDTKADILYEEINDFAILLIAKQQPVAIDLRRIIVAIKIATDIERIADFAVNIAKATIRIGSEEHVKPIEHIKQMHAITLKMLKQSLEAFNEEDLKKAKKVADMDDEVDDLYGQTIIDLMKISREKPQHLTQITQLSFTCRYLERAADHVTNISEHIFYLVKGKQFDLNN</sequence>
<dbReference type="AlphaFoldDB" id="A0A2N0ZHH0"/>
<evidence type="ECO:0000256" key="1">
    <source>
        <dbReference type="ARBA" id="ARBA00004496"/>
    </source>
</evidence>
<evidence type="ECO:0000256" key="7">
    <source>
        <dbReference type="PIRNR" id="PIRNR003107"/>
    </source>
</evidence>
<evidence type="ECO:0000313" key="10">
    <source>
        <dbReference type="Proteomes" id="UP000233343"/>
    </source>
</evidence>
<dbReference type="InterPro" id="IPR026022">
    <property type="entry name" value="PhoU_dom"/>
</dbReference>
<dbReference type="PANTHER" id="PTHR42930:SF3">
    <property type="entry name" value="PHOSPHATE-SPECIFIC TRANSPORT SYSTEM ACCESSORY PROTEIN PHOU"/>
    <property type="match status" value="1"/>
</dbReference>
<dbReference type="NCBIfam" id="TIGR02135">
    <property type="entry name" value="phoU_full"/>
    <property type="match status" value="1"/>
</dbReference>
<dbReference type="Proteomes" id="UP000233343">
    <property type="component" value="Unassembled WGS sequence"/>
</dbReference>
<organism evidence="9 10">
    <name type="scientific">Cytobacillus horneckiae</name>
    <dbReference type="NCBI Taxonomy" id="549687"/>
    <lineage>
        <taxon>Bacteria</taxon>
        <taxon>Bacillati</taxon>
        <taxon>Bacillota</taxon>
        <taxon>Bacilli</taxon>
        <taxon>Bacillales</taxon>
        <taxon>Bacillaceae</taxon>
        <taxon>Cytobacillus</taxon>
    </lineage>
</organism>
<dbReference type="GO" id="GO:0045936">
    <property type="term" value="P:negative regulation of phosphate metabolic process"/>
    <property type="evidence" value="ECO:0007669"/>
    <property type="project" value="InterPro"/>
</dbReference>
<feature type="domain" description="PhoU" evidence="8">
    <location>
        <begin position="122"/>
        <end position="206"/>
    </location>
</feature>
<keyword evidence="6 7" id="KW-0592">Phosphate transport</keyword>
<evidence type="ECO:0000256" key="5">
    <source>
        <dbReference type="ARBA" id="ARBA00022490"/>
    </source>
</evidence>
<dbReference type="InterPro" id="IPR028366">
    <property type="entry name" value="PhoU"/>
</dbReference>
<evidence type="ECO:0000313" key="9">
    <source>
        <dbReference type="EMBL" id="PKG28959.1"/>
    </source>
</evidence>
<dbReference type="PANTHER" id="PTHR42930">
    <property type="entry name" value="PHOSPHATE-SPECIFIC TRANSPORT SYSTEM ACCESSORY PROTEIN PHOU"/>
    <property type="match status" value="1"/>
</dbReference>
<dbReference type="GO" id="GO:0006817">
    <property type="term" value="P:phosphate ion transport"/>
    <property type="evidence" value="ECO:0007669"/>
    <property type="project" value="UniProtKB-KW"/>
</dbReference>
<accession>A0A2N0ZHH0</accession>
<evidence type="ECO:0000259" key="8">
    <source>
        <dbReference type="Pfam" id="PF01895"/>
    </source>
</evidence>
<dbReference type="Gene3D" id="1.20.58.220">
    <property type="entry name" value="Phosphate transport system protein phou homolog 2, domain 2"/>
    <property type="match status" value="1"/>
</dbReference>
<gene>
    <name evidence="9" type="primary">phoU</name>
    <name evidence="9" type="ORF">CWS20_11160</name>
</gene>
<comment type="similarity">
    <text evidence="2 7">Belongs to the PhoU family.</text>
</comment>
<feature type="domain" description="PhoU" evidence="8">
    <location>
        <begin position="20"/>
        <end position="106"/>
    </location>
</feature>
<protein>
    <recommendedName>
        <fullName evidence="7">Phosphate-specific transport system accessory protein PhoU</fullName>
    </recommendedName>
</protein>
<proteinExistence type="inferred from homology"/>
<reference evidence="9 10" key="1">
    <citation type="journal article" date="2010" name="Int. J. Syst. Evol. Microbiol.">
        <title>Bacillus horneckiae sp. nov., isolated from a spacecraft-assembly clean room.</title>
        <authorList>
            <person name="Vaishampayan P."/>
            <person name="Probst A."/>
            <person name="Krishnamurthi S."/>
            <person name="Ghosh S."/>
            <person name="Osman S."/>
            <person name="McDowall A."/>
            <person name="Ruckmani A."/>
            <person name="Mayilraj S."/>
            <person name="Venkateswaran K."/>
        </authorList>
    </citation>
    <scope>NUCLEOTIDE SEQUENCE [LARGE SCALE GENOMIC DNA]</scope>
    <source>
        <strain evidence="10">1PO1SC</strain>
    </source>
</reference>
<dbReference type="InterPro" id="IPR038078">
    <property type="entry name" value="PhoU-like_sf"/>
</dbReference>
<dbReference type="GO" id="GO:0030643">
    <property type="term" value="P:intracellular phosphate ion homeostasis"/>
    <property type="evidence" value="ECO:0007669"/>
    <property type="project" value="InterPro"/>
</dbReference>
<comment type="subunit">
    <text evidence="3 7">Homodimer.</text>
</comment>
<dbReference type="FunFam" id="1.20.58.220:FF:000004">
    <property type="entry name" value="Phosphate-specific transport system accessory protein PhoU"/>
    <property type="match status" value="1"/>
</dbReference>
<dbReference type="EMBL" id="PISD01000021">
    <property type="protein sequence ID" value="PKG28959.1"/>
    <property type="molecule type" value="Genomic_DNA"/>
</dbReference>
<dbReference type="GO" id="GO:0005737">
    <property type="term" value="C:cytoplasm"/>
    <property type="evidence" value="ECO:0007669"/>
    <property type="project" value="UniProtKB-SubCell"/>
</dbReference>
<name>A0A2N0ZHH0_9BACI</name>
<keyword evidence="5 7" id="KW-0963">Cytoplasm</keyword>
<comment type="caution">
    <text evidence="9">The sequence shown here is derived from an EMBL/GenBank/DDBJ whole genome shotgun (WGS) entry which is preliminary data.</text>
</comment>